<dbReference type="InterPro" id="IPR036291">
    <property type="entry name" value="NAD(P)-bd_dom_sf"/>
</dbReference>
<dbReference type="EC" id="1.1.1.100" evidence="2"/>
<dbReference type="Pfam" id="PF13561">
    <property type="entry name" value="adh_short_C2"/>
    <property type="match status" value="1"/>
</dbReference>
<dbReference type="CDD" id="cd05344">
    <property type="entry name" value="BKR_like_SDR_like"/>
    <property type="match status" value="1"/>
</dbReference>
<organism evidence="2 3">
    <name type="scientific">Pseudovibrio axinellae</name>
    <dbReference type="NCBI Taxonomy" id="989403"/>
    <lineage>
        <taxon>Bacteria</taxon>
        <taxon>Pseudomonadati</taxon>
        <taxon>Pseudomonadota</taxon>
        <taxon>Alphaproteobacteria</taxon>
        <taxon>Hyphomicrobiales</taxon>
        <taxon>Stappiaceae</taxon>
        <taxon>Pseudovibrio</taxon>
    </lineage>
</organism>
<dbReference type="InterPro" id="IPR050259">
    <property type="entry name" value="SDR"/>
</dbReference>
<dbReference type="Proteomes" id="UP000076577">
    <property type="component" value="Unassembled WGS sequence"/>
</dbReference>
<name>A0A161VBA4_9HYPH</name>
<gene>
    <name evidence="2" type="primary">fabG_2</name>
    <name evidence="2" type="ORF">PsAD2_00685</name>
</gene>
<dbReference type="PRINTS" id="PR00081">
    <property type="entry name" value="GDHRDH"/>
</dbReference>
<reference evidence="2 3" key="1">
    <citation type="journal article" date="2016" name="Front. Microbiol.">
        <title>Comparative Genomic Analysis Reveals a Diverse Repertoire of Genes Involved in Prokaryote-Eukaryote Interactions within the Pseudovibrio Genus.</title>
        <authorList>
            <person name="Romano S."/>
            <person name="Fernandez-Guerra A."/>
            <person name="Reen F.J."/>
            <person name="Glockner F.O."/>
            <person name="Crowley S.P."/>
            <person name="O'Sullivan O."/>
            <person name="Cotter P.D."/>
            <person name="Adams C."/>
            <person name="Dobson A.D."/>
            <person name="O'Gara F."/>
        </authorList>
    </citation>
    <scope>NUCLEOTIDE SEQUENCE [LARGE SCALE GENOMIC DNA]</scope>
    <source>
        <strain evidence="2 3">Ad2</strain>
    </source>
</reference>
<keyword evidence="3" id="KW-1185">Reference proteome</keyword>
<dbReference type="GO" id="GO:0004316">
    <property type="term" value="F:3-oxoacyl-[acyl-carrier-protein] reductase (NADPH) activity"/>
    <property type="evidence" value="ECO:0007669"/>
    <property type="project" value="UniProtKB-EC"/>
</dbReference>
<dbReference type="SUPFAM" id="SSF51735">
    <property type="entry name" value="NAD(P)-binding Rossmann-fold domains"/>
    <property type="match status" value="1"/>
</dbReference>
<sequence length="259" mass="27786">MHLGIEGRKAIVCASSRGLGLATAKSLAEAGCDLVINGRDAKKLQQIAEELRAQYSVRVTPIAGDISSPETQQAVLKACPNPDILVNNNGGPPRKDFKELNRQSIQEGVLQNMITPIELIQAVIEGMAERRFGRIVNITSMSVKMPIQGLDLSSGSRAGLTAFLAGVCREYAPHNVTINNVLPGKFDTDRLKGGFEHQAQQANISVEEAKQLTSKEIPANRLGNPEEFGKACAFMCSAHAGYITGQNLLLDGGLYPSAF</sequence>
<keyword evidence="2" id="KW-0560">Oxidoreductase</keyword>
<dbReference type="InterPro" id="IPR002347">
    <property type="entry name" value="SDR_fam"/>
</dbReference>
<dbReference type="AlphaFoldDB" id="A0A161VBA4"/>
<dbReference type="RefSeq" id="WP_068002205.1">
    <property type="nucleotide sequence ID" value="NZ_FOFM01000005.1"/>
</dbReference>
<evidence type="ECO:0000313" key="2">
    <source>
        <dbReference type="EMBL" id="KZL21394.1"/>
    </source>
</evidence>
<dbReference type="EMBL" id="LMCB01000004">
    <property type="protein sequence ID" value="KZL21394.1"/>
    <property type="molecule type" value="Genomic_DNA"/>
</dbReference>
<comment type="similarity">
    <text evidence="1">Belongs to the short-chain dehydrogenases/reductases (SDR) family.</text>
</comment>
<dbReference type="OrthoDB" id="9804774at2"/>
<evidence type="ECO:0000313" key="3">
    <source>
        <dbReference type="Proteomes" id="UP000076577"/>
    </source>
</evidence>
<comment type="caution">
    <text evidence="2">The sequence shown here is derived from an EMBL/GenBank/DDBJ whole genome shotgun (WGS) entry which is preliminary data.</text>
</comment>
<dbReference type="PANTHER" id="PTHR42879">
    <property type="entry name" value="3-OXOACYL-(ACYL-CARRIER-PROTEIN) REDUCTASE"/>
    <property type="match status" value="1"/>
</dbReference>
<protein>
    <submittedName>
        <fullName evidence="2">3-oxoacyl-[acyl-carrier-protein] reductase FabG</fullName>
        <ecNumber evidence="2">1.1.1.100</ecNumber>
    </submittedName>
</protein>
<dbReference type="PATRIC" id="fig|989403.3.peg.729"/>
<dbReference type="PANTHER" id="PTHR42879:SF6">
    <property type="entry name" value="NADPH-DEPENDENT REDUCTASE BACG"/>
    <property type="match status" value="1"/>
</dbReference>
<dbReference type="Gene3D" id="3.40.50.720">
    <property type="entry name" value="NAD(P)-binding Rossmann-like Domain"/>
    <property type="match status" value="1"/>
</dbReference>
<proteinExistence type="inferred from homology"/>
<dbReference type="STRING" id="989403.SAMN05421798_105308"/>
<accession>A0A161VBA4</accession>
<evidence type="ECO:0000256" key="1">
    <source>
        <dbReference type="ARBA" id="ARBA00006484"/>
    </source>
</evidence>